<evidence type="ECO:0000313" key="1">
    <source>
        <dbReference type="EMBL" id="KAH6933157.1"/>
    </source>
</evidence>
<evidence type="ECO:0000313" key="2">
    <source>
        <dbReference type="Proteomes" id="UP000821845"/>
    </source>
</evidence>
<dbReference type="Proteomes" id="UP000821845">
    <property type="component" value="Chromosome 4"/>
</dbReference>
<organism evidence="1 2">
    <name type="scientific">Hyalomma asiaticum</name>
    <name type="common">Tick</name>
    <dbReference type="NCBI Taxonomy" id="266040"/>
    <lineage>
        <taxon>Eukaryota</taxon>
        <taxon>Metazoa</taxon>
        <taxon>Ecdysozoa</taxon>
        <taxon>Arthropoda</taxon>
        <taxon>Chelicerata</taxon>
        <taxon>Arachnida</taxon>
        <taxon>Acari</taxon>
        <taxon>Parasitiformes</taxon>
        <taxon>Ixodida</taxon>
        <taxon>Ixodoidea</taxon>
        <taxon>Ixodidae</taxon>
        <taxon>Hyalomminae</taxon>
        <taxon>Hyalomma</taxon>
    </lineage>
</organism>
<keyword evidence="2" id="KW-1185">Reference proteome</keyword>
<sequence length="338" mass="37666">MICHQRNVRPTGRRIGAKDNGVLPRLALDPSHSRRPRLRLEEQPMGNAQRKLGEIPDEHTGLTEREMVLVQESWRSFCSHNREYGVLIFISMFVKHPEYLPMFRNFRGKNVATLKDDPVFRAHGCSIGYHVTSMVESIGDPAALEVLVRRNATEHLRRKGVKPHHFEVLGECLMTVLQSREERLMTPDAIEGWKKFLKCMVAIITDVFEKAAAERAERGSVSSAMSSTEESALTSSYRTADVTGGSQTTGSRRTPAHKTGAGRKITASSNKGGGSEPHKPEHESPMKTPPEEAAPANDKHQRDKKSADKDTAHDKKAPHDASAKEAKEKDEKEAKKGH</sequence>
<dbReference type="EMBL" id="CM023484">
    <property type="protein sequence ID" value="KAH6933157.1"/>
    <property type="molecule type" value="Genomic_DNA"/>
</dbReference>
<comment type="caution">
    <text evidence="1">The sequence shown here is derived from an EMBL/GenBank/DDBJ whole genome shotgun (WGS) entry which is preliminary data.</text>
</comment>
<protein>
    <submittedName>
        <fullName evidence="1">Uncharacterized protein</fullName>
    </submittedName>
</protein>
<accession>A0ACB7SJ28</accession>
<name>A0ACB7SJ28_HYAAI</name>
<reference evidence="1" key="1">
    <citation type="submission" date="2020-05" db="EMBL/GenBank/DDBJ databases">
        <title>Large-scale comparative analyses of tick genomes elucidate their genetic diversity and vector capacities.</title>
        <authorList>
            <person name="Jia N."/>
            <person name="Wang J."/>
            <person name="Shi W."/>
            <person name="Du L."/>
            <person name="Sun Y."/>
            <person name="Zhan W."/>
            <person name="Jiang J."/>
            <person name="Wang Q."/>
            <person name="Zhang B."/>
            <person name="Ji P."/>
            <person name="Sakyi L.B."/>
            <person name="Cui X."/>
            <person name="Yuan T."/>
            <person name="Jiang B."/>
            <person name="Yang W."/>
            <person name="Lam T.T.-Y."/>
            <person name="Chang Q."/>
            <person name="Ding S."/>
            <person name="Wang X."/>
            <person name="Zhu J."/>
            <person name="Ruan X."/>
            <person name="Zhao L."/>
            <person name="Wei J."/>
            <person name="Que T."/>
            <person name="Du C."/>
            <person name="Cheng J."/>
            <person name="Dai P."/>
            <person name="Han X."/>
            <person name="Huang E."/>
            <person name="Gao Y."/>
            <person name="Liu J."/>
            <person name="Shao H."/>
            <person name="Ye R."/>
            <person name="Li L."/>
            <person name="Wei W."/>
            <person name="Wang X."/>
            <person name="Wang C."/>
            <person name="Yang T."/>
            <person name="Huo Q."/>
            <person name="Li W."/>
            <person name="Guo W."/>
            <person name="Chen H."/>
            <person name="Zhou L."/>
            <person name="Ni X."/>
            <person name="Tian J."/>
            <person name="Zhou Y."/>
            <person name="Sheng Y."/>
            <person name="Liu T."/>
            <person name="Pan Y."/>
            <person name="Xia L."/>
            <person name="Li J."/>
            <person name="Zhao F."/>
            <person name="Cao W."/>
        </authorList>
    </citation>
    <scope>NUCLEOTIDE SEQUENCE</scope>
    <source>
        <strain evidence="1">Hyas-2018</strain>
    </source>
</reference>
<proteinExistence type="predicted"/>
<gene>
    <name evidence="1" type="ORF">HPB50_012526</name>
</gene>